<dbReference type="Pfam" id="PF02517">
    <property type="entry name" value="Rce1-like"/>
    <property type="match status" value="1"/>
</dbReference>
<feature type="transmembrane region" description="Helical" evidence="1">
    <location>
        <begin position="158"/>
        <end position="175"/>
    </location>
</feature>
<dbReference type="Proteomes" id="UP001220610">
    <property type="component" value="Chromosome"/>
</dbReference>
<accession>A0AAJ6BF75</accession>
<keyword evidence="1" id="KW-0472">Membrane</keyword>
<feature type="transmembrane region" description="Helical" evidence="1">
    <location>
        <begin position="214"/>
        <end position="237"/>
    </location>
</feature>
<dbReference type="EMBL" id="CP119311">
    <property type="protein sequence ID" value="WEK35330.1"/>
    <property type="molecule type" value="Genomic_DNA"/>
</dbReference>
<evidence type="ECO:0000259" key="2">
    <source>
        <dbReference type="Pfam" id="PF02517"/>
    </source>
</evidence>
<keyword evidence="1" id="KW-1133">Transmembrane helix</keyword>
<dbReference type="AlphaFoldDB" id="A0AAJ6BF75"/>
<reference evidence="3" key="1">
    <citation type="submission" date="2023-03" db="EMBL/GenBank/DDBJ databases">
        <title>Andean soil-derived lignocellulolytic bacterial consortium as a source of novel taxa and putative plastic-active enzymes.</title>
        <authorList>
            <person name="Diaz-Garcia L."/>
            <person name="Chuvochina M."/>
            <person name="Feuerriegel G."/>
            <person name="Bunk B."/>
            <person name="Sproer C."/>
            <person name="Streit W.R."/>
            <person name="Rodriguez L.M."/>
            <person name="Overmann J."/>
            <person name="Jimenez D.J."/>
        </authorList>
    </citation>
    <scope>NUCLEOTIDE SEQUENCE</scope>
    <source>
        <strain evidence="3">MAG 7</strain>
    </source>
</reference>
<dbReference type="GO" id="GO:0080120">
    <property type="term" value="P:CAAX-box protein maturation"/>
    <property type="evidence" value="ECO:0007669"/>
    <property type="project" value="UniProtKB-ARBA"/>
</dbReference>
<organism evidence="3 4">
    <name type="scientific">Candidatus Pseudobacter hemicellulosilyticus</name>
    <dbReference type="NCBI Taxonomy" id="3121375"/>
    <lineage>
        <taxon>Bacteria</taxon>
        <taxon>Pseudomonadati</taxon>
        <taxon>Bacteroidota</taxon>
        <taxon>Chitinophagia</taxon>
        <taxon>Chitinophagales</taxon>
        <taxon>Chitinophagaceae</taxon>
        <taxon>Pseudobacter</taxon>
    </lineage>
</organism>
<feature type="transmembrane region" description="Helical" evidence="1">
    <location>
        <begin position="15"/>
        <end position="36"/>
    </location>
</feature>
<sequence length="288" mass="31480">MALHTGQKPVIQQGWLRAALCLVAYLGLAYIAFPLAGVSPQAAVTEQLPIALLTRVLLVHALLVVGMVLLFRVLADGRPLRSLGLHWRGREALTGSLAALLIVGGGTLLLWLNGLLHFSRSTTATAPLLAAIGLLLLTSFSEELFFRGYFLDNLLQSMPAVPALALSAALFAGMHMGNDHIHWIAIVNLFACGLLLGLNFCYTRNCWYSIALHCCWNILEGPVLGYEVSGLRLPAFWRQEQSGSPILTGGPFGFEGSILNSLLTAALFLLLYRLYRRWYGPHRLISSF</sequence>
<feature type="transmembrane region" description="Helical" evidence="1">
    <location>
        <begin position="48"/>
        <end position="71"/>
    </location>
</feature>
<feature type="transmembrane region" description="Helical" evidence="1">
    <location>
        <begin position="181"/>
        <end position="202"/>
    </location>
</feature>
<feature type="transmembrane region" description="Helical" evidence="1">
    <location>
        <begin position="92"/>
        <end position="112"/>
    </location>
</feature>
<evidence type="ECO:0000313" key="3">
    <source>
        <dbReference type="EMBL" id="WEK35330.1"/>
    </source>
</evidence>
<name>A0AAJ6BF75_9BACT</name>
<gene>
    <name evidence="3" type="ORF">P0Y53_22795</name>
</gene>
<protein>
    <submittedName>
        <fullName evidence="3">Type II CAAX endopeptidase family protein</fullName>
    </submittedName>
</protein>
<dbReference type="PANTHER" id="PTHR39430">
    <property type="entry name" value="MEMBRANE-ASSOCIATED PROTEASE-RELATED"/>
    <property type="match status" value="1"/>
</dbReference>
<evidence type="ECO:0000256" key="1">
    <source>
        <dbReference type="SAM" id="Phobius"/>
    </source>
</evidence>
<feature type="transmembrane region" description="Helical" evidence="1">
    <location>
        <begin position="257"/>
        <end position="275"/>
    </location>
</feature>
<dbReference type="PANTHER" id="PTHR39430:SF1">
    <property type="entry name" value="PROTEASE"/>
    <property type="match status" value="1"/>
</dbReference>
<feature type="domain" description="CAAX prenyl protease 2/Lysostaphin resistance protein A-like" evidence="2">
    <location>
        <begin position="127"/>
        <end position="219"/>
    </location>
</feature>
<evidence type="ECO:0000313" key="4">
    <source>
        <dbReference type="Proteomes" id="UP001220610"/>
    </source>
</evidence>
<keyword evidence="1" id="KW-0812">Transmembrane</keyword>
<proteinExistence type="predicted"/>
<dbReference type="GO" id="GO:0004175">
    <property type="term" value="F:endopeptidase activity"/>
    <property type="evidence" value="ECO:0007669"/>
    <property type="project" value="UniProtKB-ARBA"/>
</dbReference>
<dbReference type="InterPro" id="IPR003675">
    <property type="entry name" value="Rce1/LyrA-like_dom"/>
</dbReference>
<feature type="transmembrane region" description="Helical" evidence="1">
    <location>
        <begin position="124"/>
        <end position="146"/>
    </location>
</feature>